<proteinExistence type="predicted"/>
<feature type="compositionally biased region" description="Basic and acidic residues" evidence="2">
    <location>
        <begin position="501"/>
        <end position="514"/>
    </location>
</feature>
<dbReference type="AlphaFoldDB" id="A0A2A9NT10"/>
<feature type="coiled-coil region" evidence="1">
    <location>
        <begin position="118"/>
        <end position="178"/>
    </location>
</feature>
<dbReference type="EMBL" id="KZ301970">
    <property type="protein sequence ID" value="PFH54125.1"/>
    <property type="molecule type" value="Genomic_DNA"/>
</dbReference>
<dbReference type="OrthoDB" id="21413at2759"/>
<feature type="domain" description="DUF3835" evidence="3">
    <location>
        <begin position="687"/>
        <end position="715"/>
    </location>
</feature>
<keyword evidence="5" id="KW-1185">Reference proteome</keyword>
<name>A0A2A9NT10_9AGAR</name>
<dbReference type="Proteomes" id="UP000242287">
    <property type="component" value="Unassembled WGS sequence"/>
</dbReference>
<keyword evidence="1" id="KW-0175">Coiled coil</keyword>
<feature type="compositionally biased region" description="Low complexity" evidence="2">
    <location>
        <begin position="585"/>
        <end position="601"/>
    </location>
</feature>
<feature type="compositionally biased region" description="Low complexity" evidence="2">
    <location>
        <begin position="665"/>
        <end position="679"/>
    </location>
</feature>
<organism evidence="4 5">
    <name type="scientific">Amanita thiersii Skay4041</name>
    <dbReference type="NCBI Taxonomy" id="703135"/>
    <lineage>
        <taxon>Eukaryota</taxon>
        <taxon>Fungi</taxon>
        <taxon>Dikarya</taxon>
        <taxon>Basidiomycota</taxon>
        <taxon>Agaricomycotina</taxon>
        <taxon>Agaricomycetes</taxon>
        <taxon>Agaricomycetidae</taxon>
        <taxon>Agaricales</taxon>
        <taxon>Pluteineae</taxon>
        <taxon>Amanitaceae</taxon>
        <taxon>Amanita</taxon>
    </lineage>
</organism>
<feature type="compositionally biased region" description="Acidic residues" evidence="2">
    <location>
        <begin position="287"/>
        <end position="305"/>
    </location>
</feature>
<feature type="region of interest" description="Disordered" evidence="2">
    <location>
        <begin position="183"/>
        <end position="239"/>
    </location>
</feature>
<dbReference type="STRING" id="703135.A0A2A9NT10"/>
<accession>A0A2A9NT10</accession>
<dbReference type="InterPro" id="IPR024325">
    <property type="entry name" value="DUF3835"/>
</dbReference>
<feature type="region of interest" description="Disordered" evidence="2">
    <location>
        <begin position="496"/>
        <end position="716"/>
    </location>
</feature>
<sequence>MAATGKGQATNLNQSNSQALIALLNSIAPDAIPKDGRNLKEEELERLSERITELVGKDAVEQFSLEQNERGELVNEEGLPIIDVNEPFEEAEARKTGTAQIADQVKLISLTNLAEPVRERLRQQRDRVLDMLEEEERLGELRNQEMEIEARKELIRRKKEAEQAKERAKDMHKKMGRALLRTLSASEDVSKDDSAADPDDDGPKNSVSSKGKGKKTVSFADQPVESLQDVQDSTDASHDEWGDVSLARLRSAHRPTAFAHLQTNNQPMKMHVIERKPIGPQLQTWADSDDESIPEADDDDDSEFNDADKSQNSGSDSDVRGHEGLEGEGDFDFDYAQHQREIAFEYYAKRNTIGQAAGEAMMSQNDIEARVIPPDLGVVDPKSKPSISQFKASKLVSAYNASVTSPSTSLEGSILPASRAKALQRAIRTGKLDSRNELVGGENDSESEAENDAMQEILDLFRKGDVYNVGPDDIKVVPPSSSTGRTSTAAAVNMATLAPLDKPKVSKFKLDRSRAGPSSSRTTEAQSRNTFQPPAPLAKLPAMPTVIERQLPSISSPSPSPPFGSQLIPIESPSIPGPKVPPPIKSTVSPSQSQSTPVQQPIAIESSSYHPPGLPDIDTLPSSPLSMIVDSPSFPRPRTIPPARFTRTLEASASNSPSQLAPTLSSRRSTHSSTVMSSVVHERSSQSRSSGNHPPDESTMQQHKPKVSRFMAERID</sequence>
<evidence type="ECO:0000313" key="5">
    <source>
        <dbReference type="Proteomes" id="UP000242287"/>
    </source>
</evidence>
<evidence type="ECO:0000313" key="4">
    <source>
        <dbReference type="EMBL" id="PFH54125.1"/>
    </source>
</evidence>
<protein>
    <recommendedName>
        <fullName evidence="3">DUF3835 domain-containing protein</fullName>
    </recommendedName>
</protein>
<dbReference type="Pfam" id="PF12927">
    <property type="entry name" value="DUF3835"/>
    <property type="match status" value="2"/>
</dbReference>
<evidence type="ECO:0000256" key="2">
    <source>
        <dbReference type="SAM" id="MobiDB-lite"/>
    </source>
</evidence>
<reference evidence="4 5" key="1">
    <citation type="submission" date="2014-02" db="EMBL/GenBank/DDBJ databases">
        <title>Transposable element dynamics among asymbiotic and ectomycorrhizal Amanita fungi.</title>
        <authorList>
            <consortium name="DOE Joint Genome Institute"/>
            <person name="Hess J."/>
            <person name="Skrede I."/>
            <person name="Wolfe B."/>
            <person name="LaButti K."/>
            <person name="Ohm R.A."/>
            <person name="Grigoriev I.V."/>
            <person name="Pringle A."/>
        </authorList>
    </citation>
    <scope>NUCLEOTIDE SEQUENCE [LARGE SCALE GENOMIC DNA]</scope>
    <source>
        <strain evidence="4 5">SKay4041</strain>
    </source>
</reference>
<feature type="compositionally biased region" description="Polar residues" evidence="2">
    <location>
        <begin position="516"/>
        <end position="532"/>
    </location>
</feature>
<feature type="compositionally biased region" description="Pro residues" evidence="2">
    <location>
        <begin position="575"/>
        <end position="584"/>
    </location>
</feature>
<feature type="region of interest" description="Disordered" evidence="2">
    <location>
        <begin position="282"/>
        <end position="332"/>
    </location>
</feature>
<feature type="domain" description="DUF3835" evidence="3">
    <location>
        <begin position="331"/>
        <end position="395"/>
    </location>
</feature>
<feature type="compositionally biased region" description="Polar residues" evidence="2">
    <location>
        <begin position="686"/>
        <end position="702"/>
    </location>
</feature>
<feature type="compositionally biased region" description="Polar residues" evidence="2">
    <location>
        <begin position="649"/>
        <end position="664"/>
    </location>
</feature>
<evidence type="ECO:0000259" key="3">
    <source>
        <dbReference type="Pfam" id="PF12927"/>
    </source>
</evidence>
<gene>
    <name evidence="4" type="ORF">AMATHDRAFT_44674</name>
</gene>
<evidence type="ECO:0000256" key="1">
    <source>
        <dbReference type="SAM" id="Coils"/>
    </source>
</evidence>